<feature type="domain" description="Protein kinase" evidence="10">
    <location>
        <begin position="14"/>
        <end position="379"/>
    </location>
</feature>
<keyword evidence="12" id="KW-1185">Reference proteome</keyword>
<comment type="caution">
    <text evidence="11">The sequence shown here is derived from an EMBL/GenBank/DDBJ whole genome shotgun (WGS) entry which is preliminary data.</text>
</comment>
<dbReference type="PANTHER" id="PTHR24056:SF171">
    <property type="entry name" value="CYCLIN-DEPENDENT KINASE 20"/>
    <property type="match status" value="1"/>
</dbReference>
<gene>
    <name evidence="11" type="ORF">DFH08DRAFT_842642</name>
</gene>
<keyword evidence="3" id="KW-0723">Serine/threonine-protein kinase</keyword>
<dbReference type="GO" id="GO:0005524">
    <property type="term" value="F:ATP binding"/>
    <property type="evidence" value="ECO:0007669"/>
    <property type="project" value="UniProtKB-KW"/>
</dbReference>
<keyword evidence="4" id="KW-0808">Transferase</keyword>
<sequence length="417" mass="46166">MASDSEDAENDLTDDGYQLIEEGPASTVSRTWSAFEGRELQWIVAKSATIRKKFSKEPHDIIKELRILSKLSHINIISVLSHFKDTTALVLTIYVPYIPSSLVQLFASPFFSPFASPSSLDPVSDPTQEAKMTVIAKSIVFQILRALAYLHDPARRIAHRDIKPANILLTREGRVVLIDFGVACDGLGDSEGDLWPEDPGRMYFEVSTGAYRAPELLFGTRAYDAAAIDMWSVGTVLAEMFSALRLCSGDDDGYDEEEPVYSAQAGDRPFVVPPRLRVGQPETQWCRDTLFNGRRGEIGLAWSIFKIRGTPTDETWPTFRELPGASSVDFVVVPKAPLVSFLPNLPSDSATLLDLIENFLAYPPTERLSAYDALNHAWFNGPILLPRASSDEGTRDERIVSELENQGLGDLLGRLLA</sequence>
<evidence type="ECO:0000256" key="9">
    <source>
        <dbReference type="ARBA" id="ARBA00048367"/>
    </source>
</evidence>
<accession>A0AAD7AJU9</accession>
<dbReference type="Gene3D" id="1.10.510.10">
    <property type="entry name" value="Transferase(Phosphotransferase) domain 1"/>
    <property type="match status" value="1"/>
</dbReference>
<dbReference type="Pfam" id="PF00069">
    <property type="entry name" value="Pkinase"/>
    <property type="match status" value="1"/>
</dbReference>
<dbReference type="InterPro" id="IPR050108">
    <property type="entry name" value="CDK"/>
</dbReference>
<keyword evidence="7" id="KW-0067">ATP-binding</keyword>
<evidence type="ECO:0000256" key="7">
    <source>
        <dbReference type="ARBA" id="ARBA00022840"/>
    </source>
</evidence>
<proteinExistence type="inferred from homology"/>
<protein>
    <recommendedName>
        <fullName evidence="2">cyclin-dependent kinase</fullName>
        <ecNumber evidence="2">2.7.11.22</ecNumber>
    </recommendedName>
</protein>
<evidence type="ECO:0000256" key="4">
    <source>
        <dbReference type="ARBA" id="ARBA00022679"/>
    </source>
</evidence>
<evidence type="ECO:0000313" key="11">
    <source>
        <dbReference type="EMBL" id="KAJ7360962.1"/>
    </source>
</evidence>
<comment type="similarity">
    <text evidence="1">Belongs to the protein kinase superfamily. CMGC Ser/Thr protein kinase family. CDC2/CDKX subfamily.</text>
</comment>
<reference evidence="11" key="1">
    <citation type="submission" date="2023-03" db="EMBL/GenBank/DDBJ databases">
        <title>Massive genome expansion in bonnet fungi (Mycena s.s.) driven by repeated elements and novel gene families across ecological guilds.</title>
        <authorList>
            <consortium name="Lawrence Berkeley National Laboratory"/>
            <person name="Harder C.B."/>
            <person name="Miyauchi S."/>
            <person name="Viragh M."/>
            <person name="Kuo A."/>
            <person name="Thoen E."/>
            <person name="Andreopoulos B."/>
            <person name="Lu D."/>
            <person name="Skrede I."/>
            <person name="Drula E."/>
            <person name="Henrissat B."/>
            <person name="Morin E."/>
            <person name="Kohler A."/>
            <person name="Barry K."/>
            <person name="LaButti K."/>
            <person name="Morin E."/>
            <person name="Salamov A."/>
            <person name="Lipzen A."/>
            <person name="Mereny Z."/>
            <person name="Hegedus B."/>
            <person name="Baldrian P."/>
            <person name="Stursova M."/>
            <person name="Weitz H."/>
            <person name="Taylor A."/>
            <person name="Grigoriev I.V."/>
            <person name="Nagy L.G."/>
            <person name="Martin F."/>
            <person name="Kauserud H."/>
        </authorList>
    </citation>
    <scope>NUCLEOTIDE SEQUENCE</scope>
    <source>
        <strain evidence="11">CBHHK002</strain>
    </source>
</reference>
<dbReference type="PROSITE" id="PS00108">
    <property type="entry name" value="PROTEIN_KINASE_ST"/>
    <property type="match status" value="1"/>
</dbReference>
<dbReference type="EC" id="2.7.11.22" evidence="2"/>
<dbReference type="PANTHER" id="PTHR24056">
    <property type="entry name" value="CELL DIVISION PROTEIN KINASE"/>
    <property type="match status" value="1"/>
</dbReference>
<dbReference type="Proteomes" id="UP001218218">
    <property type="component" value="Unassembled WGS sequence"/>
</dbReference>
<evidence type="ECO:0000256" key="2">
    <source>
        <dbReference type="ARBA" id="ARBA00012425"/>
    </source>
</evidence>
<dbReference type="SMART" id="SM00220">
    <property type="entry name" value="S_TKc"/>
    <property type="match status" value="1"/>
</dbReference>
<dbReference type="GO" id="GO:0004693">
    <property type="term" value="F:cyclin-dependent protein serine/threonine kinase activity"/>
    <property type="evidence" value="ECO:0007669"/>
    <property type="project" value="UniProtKB-EC"/>
</dbReference>
<dbReference type="InterPro" id="IPR011009">
    <property type="entry name" value="Kinase-like_dom_sf"/>
</dbReference>
<comment type="catalytic activity">
    <reaction evidence="9">
        <text>L-seryl-[protein] + ATP = O-phospho-L-seryl-[protein] + ADP + H(+)</text>
        <dbReference type="Rhea" id="RHEA:17989"/>
        <dbReference type="Rhea" id="RHEA-COMP:9863"/>
        <dbReference type="Rhea" id="RHEA-COMP:11604"/>
        <dbReference type="ChEBI" id="CHEBI:15378"/>
        <dbReference type="ChEBI" id="CHEBI:29999"/>
        <dbReference type="ChEBI" id="CHEBI:30616"/>
        <dbReference type="ChEBI" id="CHEBI:83421"/>
        <dbReference type="ChEBI" id="CHEBI:456216"/>
        <dbReference type="EC" id="2.7.11.22"/>
    </reaction>
</comment>
<evidence type="ECO:0000256" key="8">
    <source>
        <dbReference type="ARBA" id="ARBA00047811"/>
    </source>
</evidence>
<evidence type="ECO:0000259" key="10">
    <source>
        <dbReference type="PROSITE" id="PS50011"/>
    </source>
</evidence>
<evidence type="ECO:0000256" key="6">
    <source>
        <dbReference type="ARBA" id="ARBA00022777"/>
    </source>
</evidence>
<evidence type="ECO:0000256" key="5">
    <source>
        <dbReference type="ARBA" id="ARBA00022741"/>
    </source>
</evidence>
<dbReference type="GO" id="GO:0005634">
    <property type="term" value="C:nucleus"/>
    <property type="evidence" value="ECO:0007669"/>
    <property type="project" value="TreeGrafter"/>
</dbReference>
<organism evidence="11 12">
    <name type="scientific">Mycena albidolilacea</name>
    <dbReference type="NCBI Taxonomy" id="1033008"/>
    <lineage>
        <taxon>Eukaryota</taxon>
        <taxon>Fungi</taxon>
        <taxon>Dikarya</taxon>
        <taxon>Basidiomycota</taxon>
        <taxon>Agaricomycotina</taxon>
        <taxon>Agaricomycetes</taxon>
        <taxon>Agaricomycetidae</taxon>
        <taxon>Agaricales</taxon>
        <taxon>Marasmiineae</taxon>
        <taxon>Mycenaceae</taxon>
        <taxon>Mycena</taxon>
    </lineage>
</organism>
<dbReference type="SUPFAM" id="SSF56112">
    <property type="entry name" value="Protein kinase-like (PK-like)"/>
    <property type="match status" value="1"/>
</dbReference>
<dbReference type="EMBL" id="JARIHO010000005">
    <property type="protein sequence ID" value="KAJ7360962.1"/>
    <property type="molecule type" value="Genomic_DNA"/>
</dbReference>
<keyword evidence="6 11" id="KW-0418">Kinase</keyword>
<evidence type="ECO:0000313" key="12">
    <source>
        <dbReference type="Proteomes" id="UP001218218"/>
    </source>
</evidence>
<name>A0AAD7AJU9_9AGAR</name>
<dbReference type="Gene3D" id="3.30.200.20">
    <property type="entry name" value="Phosphorylase Kinase, domain 1"/>
    <property type="match status" value="1"/>
</dbReference>
<dbReference type="PROSITE" id="PS50011">
    <property type="entry name" value="PROTEIN_KINASE_DOM"/>
    <property type="match status" value="1"/>
</dbReference>
<evidence type="ECO:0000256" key="1">
    <source>
        <dbReference type="ARBA" id="ARBA00006485"/>
    </source>
</evidence>
<dbReference type="InterPro" id="IPR008271">
    <property type="entry name" value="Ser/Thr_kinase_AS"/>
</dbReference>
<keyword evidence="5" id="KW-0547">Nucleotide-binding</keyword>
<dbReference type="AlphaFoldDB" id="A0AAD7AJU9"/>
<dbReference type="InterPro" id="IPR000719">
    <property type="entry name" value="Prot_kinase_dom"/>
</dbReference>
<evidence type="ECO:0000256" key="3">
    <source>
        <dbReference type="ARBA" id="ARBA00022527"/>
    </source>
</evidence>
<comment type="catalytic activity">
    <reaction evidence="8">
        <text>L-threonyl-[protein] + ATP = O-phospho-L-threonyl-[protein] + ADP + H(+)</text>
        <dbReference type="Rhea" id="RHEA:46608"/>
        <dbReference type="Rhea" id="RHEA-COMP:11060"/>
        <dbReference type="Rhea" id="RHEA-COMP:11605"/>
        <dbReference type="ChEBI" id="CHEBI:15378"/>
        <dbReference type="ChEBI" id="CHEBI:30013"/>
        <dbReference type="ChEBI" id="CHEBI:30616"/>
        <dbReference type="ChEBI" id="CHEBI:61977"/>
        <dbReference type="ChEBI" id="CHEBI:456216"/>
        <dbReference type="EC" id="2.7.11.22"/>
    </reaction>
</comment>